<protein>
    <submittedName>
        <fullName evidence="2">Uncharacterized protein</fullName>
    </submittedName>
</protein>
<accession>A0AA39H9D8</accession>
<feature type="transmembrane region" description="Helical" evidence="1">
    <location>
        <begin position="6"/>
        <end position="25"/>
    </location>
</feature>
<proteinExistence type="predicted"/>
<organism evidence="2 3">
    <name type="scientific">Steinernema hermaphroditum</name>
    <dbReference type="NCBI Taxonomy" id="289476"/>
    <lineage>
        <taxon>Eukaryota</taxon>
        <taxon>Metazoa</taxon>
        <taxon>Ecdysozoa</taxon>
        <taxon>Nematoda</taxon>
        <taxon>Chromadorea</taxon>
        <taxon>Rhabditida</taxon>
        <taxon>Tylenchina</taxon>
        <taxon>Panagrolaimomorpha</taxon>
        <taxon>Strongyloidoidea</taxon>
        <taxon>Steinernematidae</taxon>
        <taxon>Steinernema</taxon>
    </lineage>
</organism>
<dbReference type="Proteomes" id="UP001175271">
    <property type="component" value="Unassembled WGS sequence"/>
</dbReference>
<dbReference type="AlphaFoldDB" id="A0AA39H9D8"/>
<evidence type="ECO:0000256" key="1">
    <source>
        <dbReference type="SAM" id="Phobius"/>
    </source>
</evidence>
<evidence type="ECO:0000313" key="3">
    <source>
        <dbReference type="Proteomes" id="UP001175271"/>
    </source>
</evidence>
<feature type="transmembrane region" description="Helical" evidence="1">
    <location>
        <begin position="37"/>
        <end position="64"/>
    </location>
</feature>
<gene>
    <name evidence="2" type="ORF">QR680_015913</name>
</gene>
<feature type="transmembrane region" description="Helical" evidence="1">
    <location>
        <begin position="155"/>
        <end position="178"/>
    </location>
</feature>
<feature type="transmembrane region" description="Helical" evidence="1">
    <location>
        <begin position="84"/>
        <end position="102"/>
    </location>
</feature>
<sequence>MLRVVVLLSLMAFVVADASPLYFFFNKMAANGVYDSQTGTICIGACFIFVGSIAIVANIIGGALGTLANISGSMADIKYSGHHSLGPVIYLLVGILAIYGVGKRRHIYLLPLIICCIIIMIVCFIAVFACITLTWSPELLFGKLSVKQLYAKRKFTAAIAALLLIVVLLKAWFSYISYKCFKFIKRENARLLFLIVFTLFEATSAYFMFYEPIPGDNVAEYPPMEATPNKFSLRCLLSPNLPFFWVRKTQELGDGRVVHFNVADC</sequence>
<keyword evidence="3" id="KW-1185">Reference proteome</keyword>
<dbReference type="EMBL" id="JAUCMV010000004">
    <property type="protein sequence ID" value="KAK0401677.1"/>
    <property type="molecule type" value="Genomic_DNA"/>
</dbReference>
<feature type="transmembrane region" description="Helical" evidence="1">
    <location>
        <begin position="109"/>
        <end position="135"/>
    </location>
</feature>
<name>A0AA39H9D8_9BILA</name>
<comment type="caution">
    <text evidence="2">The sequence shown here is derived from an EMBL/GenBank/DDBJ whole genome shotgun (WGS) entry which is preliminary data.</text>
</comment>
<keyword evidence="1" id="KW-0472">Membrane</keyword>
<evidence type="ECO:0000313" key="2">
    <source>
        <dbReference type="EMBL" id="KAK0401677.1"/>
    </source>
</evidence>
<reference evidence="2" key="1">
    <citation type="submission" date="2023-06" db="EMBL/GenBank/DDBJ databases">
        <title>Genomic analysis of the entomopathogenic nematode Steinernema hermaphroditum.</title>
        <authorList>
            <person name="Schwarz E.M."/>
            <person name="Heppert J.K."/>
            <person name="Baniya A."/>
            <person name="Schwartz H.T."/>
            <person name="Tan C.-H."/>
            <person name="Antoshechkin I."/>
            <person name="Sternberg P.W."/>
            <person name="Goodrich-Blair H."/>
            <person name="Dillman A.R."/>
        </authorList>
    </citation>
    <scope>NUCLEOTIDE SEQUENCE</scope>
    <source>
        <strain evidence="2">PS9179</strain>
        <tissue evidence="2">Whole animal</tissue>
    </source>
</reference>
<keyword evidence="1" id="KW-0812">Transmembrane</keyword>
<feature type="transmembrane region" description="Helical" evidence="1">
    <location>
        <begin position="190"/>
        <end position="209"/>
    </location>
</feature>
<keyword evidence="1" id="KW-1133">Transmembrane helix</keyword>